<evidence type="ECO:0000313" key="9">
    <source>
        <dbReference type="EMBL" id="GLY68168.1"/>
    </source>
</evidence>
<protein>
    <recommendedName>
        <fullName evidence="8">Probable membrane transporter protein</fullName>
    </recommendedName>
</protein>
<feature type="transmembrane region" description="Helical" evidence="8">
    <location>
        <begin position="191"/>
        <end position="210"/>
    </location>
</feature>
<feature type="transmembrane region" description="Helical" evidence="8">
    <location>
        <begin position="32"/>
        <end position="58"/>
    </location>
</feature>
<evidence type="ECO:0000256" key="7">
    <source>
        <dbReference type="ARBA" id="ARBA00023136"/>
    </source>
</evidence>
<keyword evidence="4 8" id="KW-1003">Cell membrane</keyword>
<keyword evidence="5 8" id="KW-0812">Transmembrane</keyword>
<evidence type="ECO:0000256" key="3">
    <source>
        <dbReference type="ARBA" id="ARBA00022448"/>
    </source>
</evidence>
<evidence type="ECO:0000256" key="2">
    <source>
        <dbReference type="ARBA" id="ARBA00009142"/>
    </source>
</evidence>
<evidence type="ECO:0000256" key="1">
    <source>
        <dbReference type="ARBA" id="ARBA00004651"/>
    </source>
</evidence>
<reference evidence="9" key="1">
    <citation type="submission" date="2023-03" db="EMBL/GenBank/DDBJ databases">
        <title>Amycolatopsis taiwanensis NBRC 103393.</title>
        <authorList>
            <person name="Ichikawa N."/>
            <person name="Sato H."/>
            <person name="Tonouchi N."/>
        </authorList>
    </citation>
    <scope>NUCLEOTIDE SEQUENCE</scope>
    <source>
        <strain evidence="9">NBRC 103393</strain>
    </source>
</reference>
<accession>A0A9W6VE84</accession>
<keyword evidence="7 8" id="KW-0472">Membrane</keyword>
<evidence type="ECO:0000256" key="5">
    <source>
        <dbReference type="ARBA" id="ARBA00022692"/>
    </source>
</evidence>
<dbReference type="InterPro" id="IPR052017">
    <property type="entry name" value="TSUP"/>
</dbReference>
<dbReference type="InterPro" id="IPR002781">
    <property type="entry name" value="TM_pro_TauE-like"/>
</dbReference>
<dbReference type="RefSeq" id="WP_285488247.1">
    <property type="nucleotide sequence ID" value="NZ_BSTI01000010.1"/>
</dbReference>
<comment type="similarity">
    <text evidence="2 8">Belongs to the 4-toluene sulfonate uptake permease (TSUP) (TC 2.A.102) family.</text>
</comment>
<dbReference type="GO" id="GO:0005886">
    <property type="term" value="C:plasma membrane"/>
    <property type="evidence" value="ECO:0007669"/>
    <property type="project" value="UniProtKB-SubCell"/>
</dbReference>
<name>A0A9W6VE84_9PSEU</name>
<keyword evidence="10" id="KW-1185">Reference proteome</keyword>
<sequence length="241" mass="24474">MTTLVLAMSGMLLASVVGGATGFATSLLSTPVLLLLGFGVAEVVVVNLTATLVSRIAVLALRRHDVDWRGVGLLVGGSLPGAVTGAFTVGYLDQRVLKTVTGIVVAVLGVYLLLRRGQPASVPGRRAYLCVGLAGGYLSTSTSLNGPPVALLLGRARPTPARFVADFAGYFVGTNAISLAVLGLHGRIPGAVLWPVLPLLVGAGVAGNQIGTRLADAIPREAFQLAVTCLVIVSGVVTAVS</sequence>
<evidence type="ECO:0000256" key="8">
    <source>
        <dbReference type="RuleBase" id="RU363041"/>
    </source>
</evidence>
<dbReference type="EMBL" id="BSTI01000010">
    <property type="protein sequence ID" value="GLY68168.1"/>
    <property type="molecule type" value="Genomic_DNA"/>
</dbReference>
<keyword evidence="6 8" id="KW-1133">Transmembrane helix</keyword>
<dbReference type="AlphaFoldDB" id="A0A9W6VE84"/>
<comment type="subcellular location">
    <subcellularLocation>
        <location evidence="1 8">Cell membrane</location>
        <topology evidence="1 8">Multi-pass membrane protein</topology>
    </subcellularLocation>
</comment>
<dbReference type="PANTHER" id="PTHR30269:SF37">
    <property type="entry name" value="MEMBRANE TRANSPORTER PROTEIN"/>
    <property type="match status" value="1"/>
</dbReference>
<gene>
    <name evidence="9" type="ORF">Atai01_47870</name>
</gene>
<proteinExistence type="inferred from homology"/>
<feature type="transmembrane region" description="Helical" evidence="8">
    <location>
        <begin position="222"/>
        <end position="240"/>
    </location>
</feature>
<feature type="transmembrane region" description="Helical" evidence="8">
    <location>
        <begin position="96"/>
        <end position="114"/>
    </location>
</feature>
<evidence type="ECO:0000313" key="10">
    <source>
        <dbReference type="Proteomes" id="UP001165136"/>
    </source>
</evidence>
<dbReference type="Proteomes" id="UP001165136">
    <property type="component" value="Unassembled WGS sequence"/>
</dbReference>
<comment type="caution">
    <text evidence="9">The sequence shown here is derived from an EMBL/GenBank/DDBJ whole genome shotgun (WGS) entry which is preliminary data.</text>
</comment>
<dbReference type="PANTHER" id="PTHR30269">
    <property type="entry name" value="TRANSMEMBRANE PROTEIN YFCA"/>
    <property type="match status" value="1"/>
</dbReference>
<evidence type="ECO:0000256" key="4">
    <source>
        <dbReference type="ARBA" id="ARBA00022475"/>
    </source>
</evidence>
<feature type="transmembrane region" description="Helical" evidence="8">
    <location>
        <begin position="164"/>
        <end position="184"/>
    </location>
</feature>
<feature type="transmembrane region" description="Helical" evidence="8">
    <location>
        <begin position="126"/>
        <end position="144"/>
    </location>
</feature>
<evidence type="ECO:0000256" key="6">
    <source>
        <dbReference type="ARBA" id="ARBA00022989"/>
    </source>
</evidence>
<feature type="transmembrane region" description="Helical" evidence="8">
    <location>
        <begin position="70"/>
        <end position="90"/>
    </location>
</feature>
<dbReference type="Pfam" id="PF01925">
    <property type="entry name" value="TauE"/>
    <property type="match status" value="1"/>
</dbReference>
<organism evidence="9 10">
    <name type="scientific">Amycolatopsis taiwanensis</name>
    <dbReference type="NCBI Taxonomy" id="342230"/>
    <lineage>
        <taxon>Bacteria</taxon>
        <taxon>Bacillati</taxon>
        <taxon>Actinomycetota</taxon>
        <taxon>Actinomycetes</taxon>
        <taxon>Pseudonocardiales</taxon>
        <taxon>Pseudonocardiaceae</taxon>
        <taxon>Amycolatopsis</taxon>
    </lineage>
</organism>
<keyword evidence="3" id="KW-0813">Transport</keyword>